<reference evidence="2 3" key="1">
    <citation type="submission" date="2019-04" db="EMBL/GenBank/DDBJ databases">
        <title>Comparative genomics and transcriptomics to analyze fruiting body development in filamentous ascomycetes.</title>
        <authorList>
            <consortium name="DOE Joint Genome Institute"/>
            <person name="Lutkenhaus R."/>
            <person name="Traeger S."/>
            <person name="Breuer J."/>
            <person name="Kuo A."/>
            <person name="Lipzen A."/>
            <person name="Pangilinan J."/>
            <person name="Dilworth D."/>
            <person name="Sandor L."/>
            <person name="Poggeler S."/>
            <person name="Barry K."/>
            <person name="Grigoriev I.V."/>
            <person name="Nowrousian M."/>
        </authorList>
    </citation>
    <scope>NUCLEOTIDE SEQUENCE [LARGE SCALE GENOMIC DNA]</scope>
    <source>
        <strain evidence="2 3">CBS 389.68</strain>
    </source>
</reference>
<proteinExistence type="predicted"/>
<keyword evidence="1" id="KW-0472">Membrane</keyword>
<evidence type="ECO:0000313" key="2">
    <source>
        <dbReference type="EMBL" id="TGZ76498.1"/>
    </source>
</evidence>
<evidence type="ECO:0000313" key="3">
    <source>
        <dbReference type="Proteomes" id="UP000298138"/>
    </source>
</evidence>
<dbReference type="InParanoid" id="A0A4S2MPR5"/>
<name>A0A4S2MPR5_9PEZI</name>
<gene>
    <name evidence="2" type="ORF">EX30DRAFT_296019</name>
</gene>
<dbReference type="EMBL" id="ML220176">
    <property type="protein sequence ID" value="TGZ76498.1"/>
    <property type="molecule type" value="Genomic_DNA"/>
</dbReference>
<feature type="non-terminal residue" evidence="2">
    <location>
        <position position="1"/>
    </location>
</feature>
<feature type="non-terminal residue" evidence="2">
    <location>
        <position position="118"/>
    </location>
</feature>
<accession>A0A4S2MPR5</accession>
<protein>
    <submittedName>
        <fullName evidence="2">Uncharacterized protein</fullName>
    </submittedName>
</protein>
<dbReference type="AlphaFoldDB" id="A0A4S2MPR5"/>
<keyword evidence="3" id="KW-1185">Reference proteome</keyword>
<dbReference type="Proteomes" id="UP000298138">
    <property type="component" value="Unassembled WGS sequence"/>
</dbReference>
<feature type="transmembrane region" description="Helical" evidence="1">
    <location>
        <begin position="20"/>
        <end position="38"/>
    </location>
</feature>
<dbReference type="InterPro" id="IPR039965">
    <property type="entry name" value="C3H7.08c"/>
</dbReference>
<dbReference type="OrthoDB" id="3141857at2759"/>
<organism evidence="2 3">
    <name type="scientific">Ascodesmis nigricans</name>
    <dbReference type="NCBI Taxonomy" id="341454"/>
    <lineage>
        <taxon>Eukaryota</taxon>
        <taxon>Fungi</taxon>
        <taxon>Dikarya</taxon>
        <taxon>Ascomycota</taxon>
        <taxon>Pezizomycotina</taxon>
        <taxon>Pezizomycetes</taxon>
        <taxon>Pezizales</taxon>
        <taxon>Ascodesmidaceae</taxon>
        <taxon>Ascodesmis</taxon>
    </lineage>
</organism>
<dbReference type="PANTHER" id="PTHR40466">
    <property type="entry name" value="EXPRESSED PROTEIN"/>
    <property type="match status" value="1"/>
</dbReference>
<sequence length="118" mass="13309">ARGARNAKLDEGARRDPELYILGIIMVGAYLLVGNHFGSHPTSATSQETRMKIIPHTAPWEESEEEVQRTGGGYKYKYYPLGDERREPKTGPGALNSVTIPRVNLPKELHEKFNKFEK</sequence>
<evidence type="ECO:0000256" key="1">
    <source>
        <dbReference type="SAM" id="Phobius"/>
    </source>
</evidence>
<keyword evidence="1" id="KW-0812">Transmembrane</keyword>
<keyword evidence="1" id="KW-1133">Transmembrane helix</keyword>
<dbReference type="PANTHER" id="PTHR40466:SF1">
    <property type="entry name" value="FUNGAL PROTEIN"/>
    <property type="match status" value="1"/>
</dbReference>